<feature type="transmembrane region" description="Helical" evidence="1">
    <location>
        <begin position="9"/>
        <end position="27"/>
    </location>
</feature>
<keyword evidence="1" id="KW-1133">Transmembrane helix</keyword>
<evidence type="ECO:0008006" key="4">
    <source>
        <dbReference type="Google" id="ProtNLM"/>
    </source>
</evidence>
<feature type="transmembrane region" description="Helical" evidence="1">
    <location>
        <begin position="33"/>
        <end position="54"/>
    </location>
</feature>
<organism evidence="2 3">
    <name type="scientific">Candidatus Nomurabacteria bacterium RIFCSPHIGHO2_01_FULL_42_15</name>
    <dbReference type="NCBI Taxonomy" id="1801742"/>
    <lineage>
        <taxon>Bacteria</taxon>
        <taxon>Candidatus Nomuraibacteriota</taxon>
    </lineage>
</organism>
<dbReference type="EMBL" id="MFTS01000003">
    <property type="protein sequence ID" value="OGI68447.1"/>
    <property type="molecule type" value="Genomic_DNA"/>
</dbReference>
<sequence length="80" mass="8802">MQKNIKKAAILTAGIVFLTLGLLGLVLPFLQGILFLAIGLILVSFSSPKIRLWINKHTAKYPHLSSVIGKVETWITKFIG</sequence>
<evidence type="ECO:0000313" key="3">
    <source>
        <dbReference type="Proteomes" id="UP000178235"/>
    </source>
</evidence>
<dbReference type="Proteomes" id="UP000178235">
    <property type="component" value="Unassembled WGS sequence"/>
</dbReference>
<evidence type="ECO:0000256" key="1">
    <source>
        <dbReference type="SAM" id="Phobius"/>
    </source>
</evidence>
<comment type="caution">
    <text evidence="2">The sequence shown here is derived from an EMBL/GenBank/DDBJ whole genome shotgun (WGS) entry which is preliminary data.</text>
</comment>
<reference evidence="2 3" key="1">
    <citation type="journal article" date="2016" name="Nat. Commun.">
        <title>Thousands of microbial genomes shed light on interconnected biogeochemical processes in an aquifer system.</title>
        <authorList>
            <person name="Anantharaman K."/>
            <person name="Brown C.T."/>
            <person name="Hug L.A."/>
            <person name="Sharon I."/>
            <person name="Castelle C.J."/>
            <person name="Probst A.J."/>
            <person name="Thomas B.C."/>
            <person name="Singh A."/>
            <person name="Wilkins M.J."/>
            <person name="Karaoz U."/>
            <person name="Brodie E.L."/>
            <person name="Williams K.H."/>
            <person name="Hubbard S.S."/>
            <person name="Banfield J.F."/>
        </authorList>
    </citation>
    <scope>NUCLEOTIDE SEQUENCE [LARGE SCALE GENOMIC DNA]</scope>
</reference>
<dbReference type="AlphaFoldDB" id="A0A1F6VFM5"/>
<evidence type="ECO:0000313" key="2">
    <source>
        <dbReference type="EMBL" id="OGI68447.1"/>
    </source>
</evidence>
<keyword evidence="1" id="KW-0472">Membrane</keyword>
<accession>A0A1F6VFM5</accession>
<protein>
    <recommendedName>
        <fullName evidence="4">DUF454 domain-containing protein</fullName>
    </recommendedName>
</protein>
<gene>
    <name evidence="2" type="ORF">A2738_01010</name>
</gene>
<proteinExistence type="predicted"/>
<keyword evidence="1" id="KW-0812">Transmembrane</keyword>
<name>A0A1F6VFM5_9BACT</name>